<feature type="transmembrane region" description="Helical" evidence="9">
    <location>
        <begin position="86"/>
        <end position="105"/>
    </location>
</feature>
<name>A0A9P0CUI1_9CUCU</name>
<dbReference type="FunFam" id="1.20.1250.20:FF:000218">
    <property type="entry name" value="facilitated trehalose transporter Tret1"/>
    <property type="match status" value="1"/>
</dbReference>
<feature type="transmembrane region" description="Helical" evidence="9">
    <location>
        <begin position="413"/>
        <end position="438"/>
    </location>
</feature>
<dbReference type="OrthoDB" id="4142200at2759"/>
<dbReference type="PRINTS" id="PR00171">
    <property type="entry name" value="SUGRTRNSPORT"/>
</dbReference>
<keyword evidence="5 9" id="KW-0812">Transmembrane</keyword>
<organism evidence="11 12">
    <name type="scientific">Psylliodes chrysocephalus</name>
    <dbReference type="NCBI Taxonomy" id="3402493"/>
    <lineage>
        <taxon>Eukaryota</taxon>
        <taxon>Metazoa</taxon>
        <taxon>Ecdysozoa</taxon>
        <taxon>Arthropoda</taxon>
        <taxon>Hexapoda</taxon>
        <taxon>Insecta</taxon>
        <taxon>Pterygota</taxon>
        <taxon>Neoptera</taxon>
        <taxon>Endopterygota</taxon>
        <taxon>Coleoptera</taxon>
        <taxon>Polyphaga</taxon>
        <taxon>Cucujiformia</taxon>
        <taxon>Chrysomeloidea</taxon>
        <taxon>Chrysomelidae</taxon>
        <taxon>Galerucinae</taxon>
        <taxon>Alticini</taxon>
        <taxon>Psylliodes</taxon>
    </lineage>
</organism>
<accession>A0A9P0CUI1</accession>
<evidence type="ECO:0000256" key="4">
    <source>
        <dbReference type="ARBA" id="ARBA00022597"/>
    </source>
</evidence>
<evidence type="ECO:0000256" key="3">
    <source>
        <dbReference type="ARBA" id="ARBA00022475"/>
    </source>
</evidence>
<keyword evidence="3" id="KW-1003">Cell membrane</keyword>
<evidence type="ECO:0000259" key="10">
    <source>
        <dbReference type="PROSITE" id="PS50850"/>
    </source>
</evidence>
<feature type="transmembrane region" description="Helical" evidence="9">
    <location>
        <begin position="144"/>
        <end position="164"/>
    </location>
</feature>
<evidence type="ECO:0000256" key="9">
    <source>
        <dbReference type="SAM" id="Phobius"/>
    </source>
</evidence>
<dbReference type="Pfam" id="PF00083">
    <property type="entry name" value="Sugar_tr"/>
    <property type="match status" value="1"/>
</dbReference>
<reference evidence="11" key="1">
    <citation type="submission" date="2022-01" db="EMBL/GenBank/DDBJ databases">
        <authorList>
            <person name="King R."/>
        </authorList>
    </citation>
    <scope>NUCLEOTIDE SEQUENCE</scope>
</reference>
<proteinExistence type="predicted"/>
<keyword evidence="6 9" id="KW-1133">Transmembrane helix</keyword>
<evidence type="ECO:0000256" key="2">
    <source>
        <dbReference type="ARBA" id="ARBA00022448"/>
    </source>
</evidence>
<evidence type="ECO:0000256" key="1">
    <source>
        <dbReference type="ARBA" id="ARBA00004651"/>
    </source>
</evidence>
<dbReference type="InterPro" id="IPR050549">
    <property type="entry name" value="MFS_Trehalose_Transporter"/>
</dbReference>
<keyword evidence="7 9" id="KW-0472">Membrane</keyword>
<feature type="transmembrane region" description="Helical" evidence="9">
    <location>
        <begin position="176"/>
        <end position="199"/>
    </location>
</feature>
<keyword evidence="12" id="KW-1185">Reference proteome</keyword>
<evidence type="ECO:0000313" key="11">
    <source>
        <dbReference type="EMBL" id="CAH1106320.1"/>
    </source>
</evidence>
<dbReference type="AlphaFoldDB" id="A0A9P0CUI1"/>
<feature type="transmembrane region" description="Helical" evidence="9">
    <location>
        <begin position="285"/>
        <end position="306"/>
    </location>
</feature>
<comment type="subcellular location">
    <subcellularLocation>
        <location evidence="1">Cell membrane</location>
        <topology evidence="1">Multi-pass membrane protein</topology>
    </subcellularLocation>
</comment>
<dbReference type="InterPro" id="IPR020846">
    <property type="entry name" value="MFS_dom"/>
</dbReference>
<evidence type="ECO:0000256" key="6">
    <source>
        <dbReference type="ARBA" id="ARBA00022989"/>
    </source>
</evidence>
<protein>
    <recommendedName>
        <fullName evidence="10">Major facilitator superfamily (MFS) profile domain-containing protein</fullName>
    </recommendedName>
</protein>
<feature type="transmembrane region" description="Helical" evidence="9">
    <location>
        <begin position="351"/>
        <end position="375"/>
    </location>
</feature>
<sequence>MIFKNVFGDKFVGAASAALLMGAQIGIGSSWSSPVIPKLQTISDDNPFNQLVTISQLSWMTSLVTLGACLGCCIFGCIAHTIGRRFAMCTLSLPMALGYILMLLFPKIEVYYVARCLTGLTIGGAQITTTTYTSEITSKENRGVLITLTSMMVGIGNIFCYSVGPWVKVNTFNLILATFPIISTILAILFCVETPYFYLLQNKIDLAKTSLIAYRDTNFKIDEEITKIAENIKEQQKGNLLEVIKTKIFLKCFIIATFLLIFQQFTGIDPIIMYSQSIFESTGSYMSSAICSIIFGAVQILSGAIAPLATMRFNRKTLLVASSLGVILSETILGTYCILKDSGSNVNSFNFVPISTLCFFMLSFNFAIGPLCWLVASEVYSTRVRPLAMASSIVIFNGVGFFITQYFNYVAEMIGIGPIFIIFAGLCLLCILFVHLYVIETKDKSLEEIQHILRH</sequence>
<evidence type="ECO:0000256" key="5">
    <source>
        <dbReference type="ARBA" id="ARBA00022692"/>
    </source>
</evidence>
<feature type="transmembrane region" description="Helical" evidence="9">
    <location>
        <begin position="248"/>
        <end position="265"/>
    </location>
</feature>
<keyword evidence="4" id="KW-0762">Sugar transport</keyword>
<dbReference type="PROSITE" id="PS50850">
    <property type="entry name" value="MFS"/>
    <property type="match status" value="1"/>
</dbReference>
<dbReference type="InterPro" id="IPR003663">
    <property type="entry name" value="Sugar/inositol_transpt"/>
</dbReference>
<keyword evidence="8" id="KW-0325">Glycoprotein</keyword>
<feature type="transmembrane region" description="Helical" evidence="9">
    <location>
        <begin position="111"/>
        <end position="132"/>
    </location>
</feature>
<feature type="domain" description="Major facilitator superfamily (MFS) profile" evidence="10">
    <location>
        <begin position="10"/>
        <end position="442"/>
    </location>
</feature>
<dbReference type="InterPro" id="IPR005828">
    <property type="entry name" value="MFS_sugar_transport-like"/>
</dbReference>
<keyword evidence="2" id="KW-0813">Transport</keyword>
<evidence type="ECO:0000256" key="7">
    <source>
        <dbReference type="ARBA" id="ARBA00023136"/>
    </source>
</evidence>
<evidence type="ECO:0000256" key="8">
    <source>
        <dbReference type="ARBA" id="ARBA00023180"/>
    </source>
</evidence>
<dbReference type="EMBL" id="OV651814">
    <property type="protein sequence ID" value="CAH1106320.1"/>
    <property type="molecule type" value="Genomic_DNA"/>
</dbReference>
<dbReference type="Proteomes" id="UP001153636">
    <property type="component" value="Chromosome 2"/>
</dbReference>
<dbReference type="PANTHER" id="PTHR48021">
    <property type="match status" value="1"/>
</dbReference>
<evidence type="ECO:0000313" key="12">
    <source>
        <dbReference type="Proteomes" id="UP001153636"/>
    </source>
</evidence>
<gene>
    <name evidence="11" type="ORF">PSYICH_LOCUS7535</name>
</gene>
<dbReference type="GO" id="GO:0022857">
    <property type="term" value="F:transmembrane transporter activity"/>
    <property type="evidence" value="ECO:0007669"/>
    <property type="project" value="InterPro"/>
</dbReference>
<feature type="transmembrane region" description="Helical" evidence="9">
    <location>
        <begin position="387"/>
        <end position="407"/>
    </location>
</feature>
<feature type="transmembrane region" description="Helical" evidence="9">
    <location>
        <begin position="318"/>
        <end position="339"/>
    </location>
</feature>
<dbReference type="InterPro" id="IPR036259">
    <property type="entry name" value="MFS_trans_sf"/>
</dbReference>
<dbReference type="SUPFAM" id="SSF103473">
    <property type="entry name" value="MFS general substrate transporter"/>
    <property type="match status" value="1"/>
</dbReference>
<dbReference type="PROSITE" id="PS00217">
    <property type="entry name" value="SUGAR_TRANSPORT_2"/>
    <property type="match status" value="1"/>
</dbReference>
<dbReference type="InterPro" id="IPR005829">
    <property type="entry name" value="Sugar_transporter_CS"/>
</dbReference>
<dbReference type="PANTHER" id="PTHR48021:SF47">
    <property type="entry name" value="GH17672P"/>
    <property type="match status" value="1"/>
</dbReference>
<feature type="transmembrane region" description="Helical" evidence="9">
    <location>
        <begin position="56"/>
        <end position="79"/>
    </location>
</feature>
<dbReference type="Gene3D" id="1.20.1250.20">
    <property type="entry name" value="MFS general substrate transporter like domains"/>
    <property type="match status" value="1"/>
</dbReference>
<dbReference type="GO" id="GO:0005886">
    <property type="term" value="C:plasma membrane"/>
    <property type="evidence" value="ECO:0007669"/>
    <property type="project" value="UniProtKB-SubCell"/>
</dbReference>